<protein>
    <recommendedName>
        <fullName evidence="2">Winged helix DNA-binding domain-containing protein</fullName>
    </recommendedName>
</protein>
<organism evidence="1">
    <name type="scientific">marine sediment metagenome</name>
    <dbReference type="NCBI Taxonomy" id="412755"/>
    <lineage>
        <taxon>unclassified sequences</taxon>
        <taxon>metagenomes</taxon>
        <taxon>ecological metagenomes</taxon>
    </lineage>
</organism>
<proteinExistence type="predicted"/>
<sequence>MGKEEPIMVRYVSLTEKGRKLFDALLKVVEETETVEKQE</sequence>
<gene>
    <name evidence="1" type="ORF">S06H3_17848</name>
</gene>
<accession>X1KTS1</accession>
<reference evidence="1" key="1">
    <citation type="journal article" date="2014" name="Front. Microbiol.">
        <title>High frequency of phylogenetically diverse reductive dehalogenase-homologous genes in deep subseafloor sedimentary metagenomes.</title>
        <authorList>
            <person name="Kawai M."/>
            <person name="Futagami T."/>
            <person name="Toyoda A."/>
            <person name="Takaki Y."/>
            <person name="Nishi S."/>
            <person name="Hori S."/>
            <person name="Arai W."/>
            <person name="Tsubouchi T."/>
            <person name="Morono Y."/>
            <person name="Uchiyama I."/>
            <person name="Ito T."/>
            <person name="Fujiyama A."/>
            <person name="Inagaki F."/>
            <person name="Takami H."/>
        </authorList>
    </citation>
    <scope>NUCLEOTIDE SEQUENCE</scope>
    <source>
        <strain evidence="1">Expedition CK06-06</strain>
    </source>
</reference>
<dbReference type="EMBL" id="BARV01008960">
    <property type="protein sequence ID" value="GAI10467.1"/>
    <property type="molecule type" value="Genomic_DNA"/>
</dbReference>
<comment type="caution">
    <text evidence="1">The sequence shown here is derived from an EMBL/GenBank/DDBJ whole genome shotgun (WGS) entry which is preliminary data.</text>
</comment>
<evidence type="ECO:0008006" key="2">
    <source>
        <dbReference type="Google" id="ProtNLM"/>
    </source>
</evidence>
<name>X1KTS1_9ZZZZ</name>
<dbReference type="AlphaFoldDB" id="X1KTS1"/>
<evidence type="ECO:0000313" key="1">
    <source>
        <dbReference type="EMBL" id="GAI10467.1"/>
    </source>
</evidence>